<gene>
    <name evidence="3" type="ORF">S06H3_16248</name>
</gene>
<name>X1L9B7_9ZZZZ</name>
<dbReference type="EMBL" id="BARV01008030">
    <property type="protein sequence ID" value="GAI15658.1"/>
    <property type="molecule type" value="Genomic_DNA"/>
</dbReference>
<sequence length="99" mass="11084">ACTLVRSEMPPVRKEPTKQRPSKTVTVGKIEPGQSFDLNGVIASLEITHDRVFNQLETLENLITDLKGYRSAKDKLGELEQEAKDRMSAARNLLNNGKF</sequence>
<protein>
    <submittedName>
        <fullName evidence="3">Uncharacterized protein</fullName>
    </submittedName>
</protein>
<feature type="coiled-coil region" evidence="1">
    <location>
        <begin position="42"/>
        <end position="96"/>
    </location>
</feature>
<evidence type="ECO:0000256" key="2">
    <source>
        <dbReference type="SAM" id="MobiDB-lite"/>
    </source>
</evidence>
<organism evidence="3">
    <name type="scientific">marine sediment metagenome</name>
    <dbReference type="NCBI Taxonomy" id="412755"/>
    <lineage>
        <taxon>unclassified sequences</taxon>
        <taxon>metagenomes</taxon>
        <taxon>ecological metagenomes</taxon>
    </lineage>
</organism>
<proteinExistence type="predicted"/>
<dbReference type="AlphaFoldDB" id="X1L9B7"/>
<evidence type="ECO:0000256" key="1">
    <source>
        <dbReference type="SAM" id="Coils"/>
    </source>
</evidence>
<reference evidence="3" key="1">
    <citation type="journal article" date="2014" name="Front. Microbiol.">
        <title>High frequency of phylogenetically diverse reductive dehalogenase-homologous genes in deep subseafloor sedimentary metagenomes.</title>
        <authorList>
            <person name="Kawai M."/>
            <person name="Futagami T."/>
            <person name="Toyoda A."/>
            <person name="Takaki Y."/>
            <person name="Nishi S."/>
            <person name="Hori S."/>
            <person name="Arai W."/>
            <person name="Tsubouchi T."/>
            <person name="Morono Y."/>
            <person name="Uchiyama I."/>
            <person name="Ito T."/>
            <person name="Fujiyama A."/>
            <person name="Inagaki F."/>
            <person name="Takami H."/>
        </authorList>
    </citation>
    <scope>NUCLEOTIDE SEQUENCE</scope>
    <source>
        <strain evidence="3">Expedition CK06-06</strain>
    </source>
</reference>
<feature type="region of interest" description="Disordered" evidence="2">
    <location>
        <begin position="1"/>
        <end position="25"/>
    </location>
</feature>
<feature type="non-terminal residue" evidence="3">
    <location>
        <position position="1"/>
    </location>
</feature>
<accession>X1L9B7</accession>
<evidence type="ECO:0000313" key="3">
    <source>
        <dbReference type="EMBL" id="GAI15658.1"/>
    </source>
</evidence>
<comment type="caution">
    <text evidence="3">The sequence shown here is derived from an EMBL/GenBank/DDBJ whole genome shotgun (WGS) entry which is preliminary data.</text>
</comment>
<keyword evidence="1" id="KW-0175">Coiled coil</keyword>